<feature type="region of interest" description="Disordered" evidence="1">
    <location>
        <begin position="239"/>
        <end position="299"/>
    </location>
</feature>
<feature type="non-terminal residue" evidence="2">
    <location>
        <position position="1"/>
    </location>
</feature>
<evidence type="ECO:0000313" key="2">
    <source>
        <dbReference type="EMBL" id="CAA9251617.1"/>
    </source>
</evidence>
<feature type="compositionally biased region" description="Basic residues" evidence="1">
    <location>
        <begin position="159"/>
        <end position="168"/>
    </location>
</feature>
<reference evidence="2" key="1">
    <citation type="submission" date="2020-02" db="EMBL/GenBank/DDBJ databases">
        <authorList>
            <person name="Meier V. D."/>
        </authorList>
    </citation>
    <scope>NUCLEOTIDE SEQUENCE</scope>
    <source>
        <strain evidence="2">AVDCRST_MAG83</strain>
    </source>
</reference>
<sequence length="299" mass="31902">GRGAPPRRGRCAEWMRPARRTDRRGGIPAAHRPCRRPPGHSARSNPFPRTGDHRTGSFGGPDTGSTADKGPRAFPDPEPAVAAGGGGEGLRCPADRHAAGAAARRGGGCLRGSLDARRHRSAADPVDPCHRPSRRRAHRGPEHGTRVRPAPAQRGARGGNHRQRRRGVPAHPEGGNTGRRRGRAGGALRRGPGGGGLGHRRPRRRRRPAEGLRGVPGNAAQREGRHALHPAFGRVRARTAGRQDGHPGHRARRTDAPGADKYQRLRTRDPHLGGGRILRLGHPSGRHAPSFSAAGRFAL</sequence>
<accession>A0A6J4IH65</accession>
<feature type="compositionally biased region" description="Basic residues" evidence="1">
    <location>
        <begin position="198"/>
        <end position="207"/>
    </location>
</feature>
<feature type="compositionally biased region" description="Basic and acidic residues" evidence="1">
    <location>
        <begin position="261"/>
        <end position="271"/>
    </location>
</feature>
<feature type="non-terminal residue" evidence="2">
    <location>
        <position position="299"/>
    </location>
</feature>
<name>A0A6J4IH65_9MICC</name>
<protein>
    <submittedName>
        <fullName evidence="2">Uncharacterized protein</fullName>
    </submittedName>
</protein>
<proteinExistence type="predicted"/>
<dbReference type="EMBL" id="CADCTE010000122">
    <property type="protein sequence ID" value="CAA9251617.1"/>
    <property type="molecule type" value="Genomic_DNA"/>
</dbReference>
<dbReference type="AlphaFoldDB" id="A0A6J4IH65"/>
<organism evidence="2">
    <name type="scientific">uncultured Arthrobacter sp</name>
    <dbReference type="NCBI Taxonomy" id="114050"/>
    <lineage>
        <taxon>Bacteria</taxon>
        <taxon>Bacillati</taxon>
        <taxon>Actinomycetota</taxon>
        <taxon>Actinomycetes</taxon>
        <taxon>Micrococcales</taxon>
        <taxon>Micrococcaceae</taxon>
        <taxon>Arthrobacter</taxon>
        <taxon>environmental samples</taxon>
    </lineage>
</organism>
<evidence type="ECO:0000256" key="1">
    <source>
        <dbReference type="SAM" id="MobiDB-lite"/>
    </source>
</evidence>
<gene>
    <name evidence="2" type="ORF">AVDCRST_MAG83-2215</name>
</gene>
<feature type="region of interest" description="Disordered" evidence="1">
    <location>
        <begin position="1"/>
        <end position="221"/>
    </location>
</feature>